<dbReference type="OMA" id="NYGENIC"/>
<dbReference type="RefSeq" id="XP_023160336.2">
    <property type="nucleotide sequence ID" value="XM_023304568.2"/>
</dbReference>
<comment type="subcellular location">
    <subcellularLocation>
        <location evidence="1">Secreted</location>
    </subcellularLocation>
</comment>
<evidence type="ECO:0000313" key="5">
    <source>
        <dbReference type="Proteomes" id="UP000504633"/>
    </source>
</evidence>
<keyword evidence="2" id="KW-0964">Secreted</keyword>
<evidence type="ECO:0000256" key="1">
    <source>
        <dbReference type="ARBA" id="ARBA00004613"/>
    </source>
</evidence>
<dbReference type="GO" id="GO:0005576">
    <property type="term" value="C:extracellular region"/>
    <property type="evidence" value="ECO:0007669"/>
    <property type="project" value="UniProtKB-SubCell"/>
</dbReference>
<dbReference type="InterPro" id="IPR014044">
    <property type="entry name" value="CAP_dom"/>
</dbReference>
<dbReference type="PANTHER" id="PTHR10334">
    <property type="entry name" value="CYSTEINE-RICH SECRETORY PROTEIN-RELATED"/>
    <property type="match status" value="1"/>
</dbReference>
<reference evidence="6" key="1">
    <citation type="submission" date="2025-08" db="UniProtKB">
        <authorList>
            <consortium name="RefSeq"/>
        </authorList>
    </citation>
    <scope>IDENTIFICATION</scope>
    <source>
        <strain evidence="6">15085-1641.00</strain>
        <tissue evidence="6">Whole body</tissue>
    </source>
</reference>
<sequence length="188" mass="21492">MNSCRVVVIGDLLLFAVISVVSPEEFQIAFVQIMNSYRALHGSGKLLIHKNISQEAQEHANKLCRGISERYIPFDVPDMLSNLTCHSSRPLECVHMWYEERKYYNYENGQYVPKAAHFTLLIWKSSKYVGVGICSKPMEKYFVVAKLYPRGNEKNKFSENVLPQRNHCSNLPTNCIFSAVAVIIPLFA</sequence>
<dbReference type="Pfam" id="PF00188">
    <property type="entry name" value="CAP"/>
    <property type="match status" value="1"/>
</dbReference>
<dbReference type="Proteomes" id="UP000504633">
    <property type="component" value="Unplaced"/>
</dbReference>
<name>A0A6J1L830_DROHY</name>
<organism evidence="5 6">
    <name type="scientific">Drosophila hydei</name>
    <name type="common">Fruit fly</name>
    <dbReference type="NCBI Taxonomy" id="7224"/>
    <lineage>
        <taxon>Eukaryota</taxon>
        <taxon>Metazoa</taxon>
        <taxon>Ecdysozoa</taxon>
        <taxon>Arthropoda</taxon>
        <taxon>Hexapoda</taxon>
        <taxon>Insecta</taxon>
        <taxon>Pterygota</taxon>
        <taxon>Neoptera</taxon>
        <taxon>Endopterygota</taxon>
        <taxon>Diptera</taxon>
        <taxon>Brachycera</taxon>
        <taxon>Muscomorpha</taxon>
        <taxon>Ephydroidea</taxon>
        <taxon>Drosophilidae</taxon>
        <taxon>Drosophila</taxon>
    </lineage>
</organism>
<keyword evidence="3" id="KW-0732">Signal</keyword>
<dbReference type="InterPro" id="IPR035940">
    <property type="entry name" value="CAP_sf"/>
</dbReference>
<dbReference type="CDD" id="cd05382">
    <property type="entry name" value="CAP_GAPR1-like"/>
    <property type="match status" value="1"/>
</dbReference>
<gene>
    <name evidence="6" type="primary">LOC111592391</name>
</gene>
<accession>A0A6J1L830</accession>
<feature type="chain" id="PRO_5026725956" evidence="3">
    <location>
        <begin position="24"/>
        <end position="188"/>
    </location>
</feature>
<dbReference type="InterPro" id="IPR034113">
    <property type="entry name" value="SCP_GAPR1-like"/>
</dbReference>
<dbReference type="GeneID" id="111592391"/>
<feature type="domain" description="SCP" evidence="4">
    <location>
        <begin position="25"/>
        <end position="155"/>
    </location>
</feature>
<proteinExistence type="predicted"/>
<feature type="signal peptide" evidence="3">
    <location>
        <begin position="1"/>
        <end position="23"/>
    </location>
</feature>
<keyword evidence="5" id="KW-1185">Reference proteome</keyword>
<protein>
    <submittedName>
        <fullName evidence="6">Golgi-associated plant pathogenesis-related protein 1 isoform X2</fullName>
    </submittedName>
</protein>
<evidence type="ECO:0000256" key="3">
    <source>
        <dbReference type="SAM" id="SignalP"/>
    </source>
</evidence>
<evidence type="ECO:0000259" key="4">
    <source>
        <dbReference type="SMART" id="SM00198"/>
    </source>
</evidence>
<dbReference type="Gene3D" id="3.40.33.10">
    <property type="entry name" value="CAP"/>
    <property type="match status" value="1"/>
</dbReference>
<dbReference type="SMART" id="SM00198">
    <property type="entry name" value="SCP"/>
    <property type="match status" value="1"/>
</dbReference>
<evidence type="ECO:0000313" key="6">
    <source>
        <dbReference type="RefSeq" id="XP_023160336.2"/>
    </source>
</evidence>
<dbReference type="InterPro" id="IPR001283">
    <property type="entry name" value="CRISP-related"/>
</dbReference>
<dbReference type="SUPFAM" id="SSF55797">
    <property type="entry name" value="PR-1-like"/>
    <property type="match status" value="1"/>
</dbReference>
<dbReference type="AlphaFoldDB" id="A0A6J1L830"/>
<dbReference type="OrthoDB" id="337038at2759"/>
<evidence type="ECO:0000256" key="2">
    <source>
        <dbReference type="ARBA" id="ARBA00022525"/>
    </source>
</evidence>